<reference evidence="1 2" key="1">
    <citation type="submission" date="2017-01" db="EMBL/GenBank/DDBJ databases">
        <title>Novel large sulfur bacteria in the metagenomes of groundwater-fed chemosynthetic microbial mats in the Lake Huron basin.</title>
        <authorList>
            <person name="Sharrar A.M."/>
            <person name="Flood B.E."/>
            <person name="Bailey J.V."/>
            <person name="Jones D.S."/>
            <person name="Biddanda B."/>
            <person name="Ruberg S.A."/>
            <person name="Marcus D.N."/>
            <person name="Dick G.J."/>
        </authorList>
    </citation>
    <scope>NUCLEOTIDE SEQUENCE [LARGE SCALE GENOMIC DNA]</scope>
    <source>
        <strain evidence="1">A7</strain>
    </source>
</reference>
<dbReference type="AlphaFoldDB" id="A0A1W9KPM2"/>
<proteinExistence type="predicted"/>
<comment type="caution">
    <text evidence="1">The sequence shown here is derived from an EMBL/GenBank/DDBJ whole genome shotgun (WGS) entry which is preliminary data.</text>
</comment>
<evidence type="ECO:0000313" key="1">
    <source>
        <dbReference type="EMBL" id="OQW85784.1"/>
    </source>
</evidence>
<dbReference type="Proteomes" id="UP000192505">
    <property type="component" value="Unassembled WGS sequence"/>
</dbReference>
<dbReference type="EMBL" id="MTEI01000036">
    <property type="protein sequence ID" value="OQW85784.1"/>
    <property type="molecule type" value="Genomic_DNA"/>
</dbReference>
<protein>
    <submittedName>
        <fullName evidence="1">Uncharacterized protein</fullName>
    </submittedName>
</protein>
<name>A0A1W9KPM2_9BURK</name>
<organism evidence="1 2">
    <name type="scientific">Rhodoferax ferrireducens</name>
    <dbReference type="NCBI Taxonomy" id="192843"/>
    <lineage>
        <taxon>Bacteria</taxon>
        <taxon>Pseudomonadati</taxon>
        <taxon>Pseudomonadota</taxon>
        <taxon>Betaproteobacteria</taxon>
        <taxon>Burkholderiales</taxon>
        <taxon>Comamonadaceae</taxon>
        <taxon>Rhodoferax</taxon>
    </lineage>
</organism>
<evidence type="ECO:0000313" key="2">
    <source>
        <dbReference type="Proteomes" id="UP000192505"/>
    </source>
</evidence>
<accession>A0A1W9KPM2</accession>
<gene>
    <name evidence="1" type="ORF">BWK72_20570</name>
</gene>
<sequence length="200" mass="21419">MLARKQVHCDADKTDPTATAKNYATLVISPELAAYRVIAGAEHASMTDTVDVPTLVQTLKDQGAAANRNDLSQAEAMLMNQATALQTLFARMAERATGAEYMPNFEIFMRTALKAQSQCRATLETLAAIKNPPLVYAKQANVTTGPQQINNGIVRTGKKQIQSNKLLEQSNGNYLDTGAQTAPARVNPAMATVGAINRAA</sequence>